<evidence type="ECO:0000259" key="1">
    <source>
        <dbReference type="Pfam" id="PF25583"/>
    </source>
</evidence>
<reference evidence="2 3" key="1">
    <citation type="submission" date="2020-04" db="EMBL/GenBank/DDBJ databases">
        <title>MicrobeNet Type strains.</title>
        <authorList>
            <person name="Nicholson A.C."/>
        </authorList>
    </citation>
    <scope>NUCLEOTIDE SEQUENCE [LARGE SCALE GENOMIC DNA]</scope>
    <source>
        <strain evidence="2 3">ATCC BAA-787</strain>
    </source>
</reference>
<accession>A0ABX1JZD2</accession>
<sequence>CRGTVVLHSPAAAVRPFAGDGVVEDLGPDRCRLTTGSWSWVALAASLNRFDTDVDVVSPPELTDAFARLAARNAATAASRPS</sequence>
<feature type="non-terminal residue" evidence="2">
    <location>
        <position position="1"/>
    </location>
</feature>
<keyword evidence="3" id="KW-1185">Reference proteome</keyword>
<organism evidence="2 3">
    <name type="scientific">Cellulomonas septica</name>
    <dbReference type="NCBI Taxonomy" id="285080"/>
    <lineage>
        <taxon>Bacteria</taxon>
        <taxon>Bacillati</taxon>
        <taxon>Actinomycetota</taxon>
        <taxon>Actinomycetes</taxon>
        <taxon>Micrococcales</taxon>
        <taxon>Cellulomonadaceae</taxon>
        <taxon>Cellulomonas</taxon>
    </lineage>
</organism>
<dbReference type="Pfam" id="PF25583">
    <property type="entry name" value="WCX"/>
    <property type="match status" value="1"/>
</dbReference>
<feature type="domain" description="WCX" evidence="1">
    <location>
        <begin position="5"/>
        <end position="72"/>
    </location>
</feature>
<protein>
    <submittedName>
        <fullName evidence="2">WYL domain-containing protein</fullName>
    </submittedName>
</protein>
<evidence type="ECO:0000313" key="2">
    <source>
        <dbReference type="EMBL" id="NKY39624.1"/>
    </source>
</evidence>
<name>A0ABX1JZD2_9CELL</name>
<dbReference type="EMBL" id="JAAXOY010000181">
    <property type="protein sequence ID" value="NKY39624.1"/>
    <property type="molecule type" value="Genomic_DNA"/>
</dbReference>
<proteinExistence type="predicted"/>
<gene>
    <name evidence="2" type="ORF">HGA02_08810</name>
</gene>
<dbReference type="InterPro" id="IPR057727">
    <property type="entry name" value="WCX_dom"/>
</dbReference>
<evidence type="ECO:0000313" key="3">
    <source>
        <dbReference type="Proteomes" id="UP000777774"/>
    </source>
</evidence>
<dbReference type="Proteomes" id="UP000777774">
    <property type="component" value="Unassembled WGS sequence"/>
</dbReference>
<comment type="caution">
    <text evidence="2">The sequence shown here is derived from an EMBL/GenBank/DDBJ whole genome shotgun (WGS) entry which is preliminary data.</text>
</comment>